<evidence type="ECO:0000256" key="12">
    <source>
        <dbReference type="PROSITE-ProRule" id="PRU00277"/>
    </source>
</evidence>
<comment type="domain">
    <text evidence="11">Consists of 3 domains; the N-terminus binds the ribosome, the middle domain has PPIase activity, while the C-terminus has intrinsic chaperone activity on its own.</text>
</comment>
<dbReference type="InterPro" id="IPR008881">
    <property type="entry name" value="Trigger_fac_ribosome-bd_bac"/>
</dbReference>
<dbReference type="InterPro" id="IPR027304">
    <property type="entry name" value="Trigger_fact/SurA_dom_sf"/>
</dbReference>
<keyword evidence="17" id="KW-1185">Reference proteome</keyword>
<dbReference type="InterPro" id="IPR046357">
    <property type="entry name" value="PPIase_dom_sf"/>
</dbReference>
<dbReference type="NCBIfam" id="TIGR00115">
    <property type="entry name" value="tig"/>
    <property type="match status" value="1"/>
</dbReference>
<accession>A0A2Z6DY43</accession>
<evidence type="ECO:0000256" key="5">
    <source>
        <dbReference type="ARBA" id="ARBA00022618"/>
    </source>
</evidence>
<evidence type="ECO:0000256" key="9">
    <source>
        <dbReference type="ARBA" id="ARBA00023306"/>
    </source>
</evidence>
<keyword evidence="6 11" id="KW-0697">Rotamase</keyword>
<dbReference type="GO" id="GO:0043335">
    <property type="term" value="P:protein unfolding"/>
    <property type="evidence" value="ECO:0007669"/>
    <property type="project" value="TreeGrafter"/>
</dbReference>
<feature type="region of interest" description="Disordered" evidence="14">
    <location>
        <begin position="1"/>
        <end position="22"/>
    </location>
</feature>
<dbReference type="Gene3D" id="3.10.50.40">
    <property type="match status" value="1"/>
</dbReference>
<feature type="domain" description="PPIase FKBP-type" evidence="15">
    <location>
        <begin position="178"/>
        <end position="263"/>
    </location>
</feature>
<evidence type="ECO:0000313" key="17">
    <source>
        <dbReference type="Proteomes" id="UP000262004"/>
    </source>
</evidence>
<dbReference type="InterPro" id="IPR005215">
    <property type="entry name" value="Trig_fac"/>
</dbReference>
<dbReference type="EMBL" id="AP018558">
    <property type="protein sequence ID" value="BBD77387.1"/>
    <property type="molecule type" value="Genomic_DNA"/>
</dbReference>
<keyword evidence="11" id="KW-0963">Cytoplasm</keyword>
<evidence type="ECO:0000256" key="7">
    <source>
        <dbReference type="ARBA" id="ARBA00023186"/>
    </source>
</evidence>
<evidence type="ECO:0000256" key="13">
    <source>
        <dbReference type="RuleBase" id="RU003914"/>
    </source>
</evidence>
<dbReference type="GO" id="GO:0015031">
    <property type="term" value="P:protein transport"/>
    <property type="evidence" value="ECO:0007669"/>
    <property type="project" value="UniProtKB-UniRule"/>
</dbReference>
<comment type="subcellular location">
    <subcellularLocation>
        <location evidence="11">Cytoplasm</location>
    </subcellularLocation>
    <text evidence="11">About half TF is bound to the ribosome near the polypeptide exit tunnel while the other half is free in the cytoplasm.</text>
</comment>
<dbReference type="Proteomes" id="UP000262004">
    <property type="component" value="Chromosome"/>
</dbReference>
<dbReference type="GO" id="GO:0005737">
    <property type="term" value="C:cytoplasm"/>
    <property type="evidence" value="ECO:0007669"/>
    <property type="project" value="UniProtKB-SubCell"/>
</dbReference>
<keyword evidence="8 11" id="KW-0413">Isomerase</keyword>
<dbReference type="PANTHER" id="PTHR30560:SF3">
    <property type="entry name" value="TRIGGER FACTOR-LIKE PROTEIN TIG, CHLOROPLASTIC"/>
    <property type="match status" value="1"/>
</dbReference>
<organism evidence="16 17">
    <name type="scientific">Hydrogenophilus thermoluteolus</name>
    <name type="common">Pseudomonas hydrogenothermophila</name>
    <dbReference type="NCBI Taxonomy" id="297"/>
    <lineage>
        <taxon>Bacteria</taxon>
        <taxon>Pseudomonadati</taxon>
        <taxon>Pseudomonadota</taxon>
        <taxon>Hydrogenophilia</taxon>
        <taxon>Hydrogenophilales</taxon>
        <taxon>Hydrogenophilaceae</taxon>
        <taxon>Hydrogenophilus</taxon>
    </lineage>
</organism>
<sequence length="453" mass="50685">MEDQNVQNLEPNTEAAPAAEAAANPLERKVTLRIPAEQIANETQRLIKQYARSVKMPGFRPGKVPLKLVERMYGSEARSEALSKAIEKALTEAIQQGEYRVAGGYRIDPVGDEPAAEGEFVVEAAFEIYPEIEIVDLKEVEVVKPVVTVDDAAVERTIEVLRKQRATFVEVDRPAEKGDRVTVDFVGTLDGEPFEGGSATDYVYVIGESRLLPEFDTAPVGLKAGEKKTFDVTFPEHYGAEHLAGKTAQFELTVKKVEAPQLPEVDAEFAKSLGIEDGDVAKMRDEIRASLEREVKARIDSEVKRQVFDHLLAKHDFPVPQSLVASEAQTLAENAKRDLQMRGMKVDNLPVDPKWFEEEAQRRVRLGLLIAEIVKQFELVAKPDQVRALIEEMAQNYDDPQALVKWYYENPQRLGNAEAVVIENNVVGWALERMTVKEEPRDFESFMNPNVAA</sequence>
<evidence type="ECO:0000256" key="1">
    <source>
        <dbReference type="ARBA" id="ARBA00000971"/>
    </source>
</evidence>
<evidence type="ECO:0000256" key="14">
    <source>
        <dbReference type="SAM" id="MobiDB-lite"/>
    </source>
</evidence>
<proteinExistence type="inferred from homology"/>
<dbReference type="Pfam" id="PF05697">
    <property type="entry name" value="Trigger_N"/>
    <property type="match status" value="1"/>
</dbReference>
<dbReference type="GO" id="GO:0044183">
    <property type="term" value="F:protein folding chaperone"/>
    <property type="evidence" value="ECO:0007669"/>
    <property type="project" value="TreeGrafter"/>
</dbReference>
<evidence type="ECO:0000256" key="3">
    <source>
        <dbReference type="ARBA" id="ARBA00013194"/>
    </source>
</evidence>
<keyword evidence="5 11" id="KW-0132">Cell division</keyword>
<dbReference type="GO" id="GO:0051083">
    <property type="term" value="P:'de novo' cotranslational protein folding"/>
    <property type="evidence" value="ECO:0007669"/>
    <property type="project" value="TreeGrafter"/>
</dbReference>
<comment type="similarity">
    <text evidence="2 11 13">Belongs to the FKBP-type PPIase family. Tig subfamily.</text>
</comment>
<evidence type="ECO:0000256" key="8">
    <source>
        <dbReference type="ARBA" id="ARBA00023235"/>
    </source>
</evidence>
<dbReference type="PIRSF" id="PIRSF003095">
    <property type="entry name" value="Trigger_factor"/>
    <property type="match status" value="1"/>
</dbReference>
<feature type="compositionally biased region" description="Low complexity" evidence="14">
    <location>
        <begin position="8"/>
        <end position="22"/>
    </location>
</feature>
<evidence type="ECO:0000259" key="15">
    <source>
        <dbReference type="PROSITE" id="PS50059"/>
    </source>
</evidence>
<dbReference type="FunFam" id="3.10.50.40:FF:000001">
    <property type="entry name" value="Trigger factor"/>
    <property type="match status" value="1"/>
</dbReference>
<dbReference type="SUPFAM" id="SSF54534">
    <property type="entry name" value="FKBP-like"/>
    <property type="match status" value="1"/>
</dbReference>
<dbReference type="SUPFAM" id="SSF102735">
    <property type="entry name" value="Trigger factor ribosome-binding domain"/>
    <property type="match status" value="1"/>
</dbReference>
<evidence type="ECO:0000256" key="2">
    <source>
        <dbReference type="ARBA" id="ARBA00005464"/>
    </source>
</evidence>
<protein>
    <recommendedName>
        <fullName evidence="4 11">Trigger factor</fullName>
        <shortName evidence="11">TF</shortName>
        <ecNumber evidence="3 11">5.2.1.8</ecNumber>
    </recommendedName>
    <alternativeName>
        <fullName evidence="10 11">PPIase</fullName>
    </alternativeName>
</protein>
<evidence type="ECO:0000256" key="11">
    <source>
        <dbReference type="HAMAP-Rule" id="MF_00303"/>
    </source>
</evidence>
<evidence type="ECO:0000256" key="4">
    <source>
        <dbReference type="ARBA" id="ARBA00016902"/>
    </source>
</evidence>
<dbReference type="GO" id="GO:0003755">
    <property type="term" value="F:peptidyl-prolyl cis-trans isomerase activity"/>
    <property type="evidence" value="ECO:0007669"/>
    <property type="project" value="UniProtKB-UniRule"/>
</dbReference>
<dbReference type="Gene3D" id="1.10.3120.10">
    <property type="entry name" value="Trigger factor, C-terminal domain"/>
    <property type="match status" value="1"/>
</dbReference>
<evidence type="ECO:0000313" key="16">
    <source>
        <dbReference type="EMBL" id="BBD77387.1"/>
    </source>
</evidence>
<dbReference type="GO" id="GO:0043022">
    <property type="term" value="F:ribosome binding"/>
    <property type="evidence" value="ECO:0007669"/>
    <property type="project" value="TreeGrafter"/>
</dbReference>
<keyword evidence="7 11" id="KW-0143">Chaperone</keyword>
<evidence type="ECO:0000256" key="10">
    <source>
        <dbReference type="ARBA" id="ARBA00029986"/>
    </source>
</evidence>
<dbReference type="EC" id="5.2.1.8" evidence="3 11"/>
<dbReference type="SUPFAM" id="SSF109998">
    <property type="entry name" value="Triger factor/SurA peptide-binding domain-like"/>
    <property type="match status" value="1"/>
</dbReference>
<gene>
    <name evidence="11" type="primary">tig</name>
    <name evidence="16" type="ORF">HPTL_1123</name>
</gene>
<dbReference type="InterPro" id="IPR008880">
    <property type="entry name" value="Trigger_fac_C"/>
</dbReference>
<dbReference type="KEGG" id="htl:HPTL_1123"/>
<keyword evidence="9 11" id="KW-0131">Cell cycle</keyword>
<comment type="function">
    <text evidence="11">Involved in protein export. Acts as a chaperone by maintaining the newly synthesized protein in an open conformation. Functions as a peptidyl-prolyl cis-trans isomerase.</text>
</comment>
<dbReference type="Pfam" id="PF05698">
    <property type="entry name" value="Trigger_C"/>
    <property type="match status" value="1"/>
</dbReference>
<dbReference type="AlphaFoldDB" id="A0A2Z6DY43"/>
<comment type="catalytic activity">
    <reaction evidence="1 11 12">
        <text>[protein]-peptidylproline (omega=180) = [protein]-peptidylproline (omega=0)</text>
        <dbReference type="Rhea" id="RHEA:16237"/>
        <dbReference type="Rhea" id="RHEA-COMP:10747"/>
        <dbReference type="Rhea" id="RHEA-COMP:10748"/>
        <dbReference type="ChEBI" id="CHEBI:83833"/>
        <dbReference type="ChEBI" id="CHEBI:83834"/>
        <dbReference type="EC" id="5.2.1.8"/>
    </reaction>
</comment>
<dbReference type="HAMAP" id="MF_00303">
    <property type="entry name" value="Trigger_factor_Tig"/>
    <property type="match status" value="1"/>
</dbReference>
<name>A0A2Z6DY43_HYDTE</name>
<dbReference type="InterPro" id="IPR037041">
    <property type="entry name" value="Trigger_fac_C_sf"/>
</dbReference>
<dbReference type="PROSITE" id="PS50059">
    <property type="entry name" value="FKBP_PPIASE"/>
    <property type="match status" value="1"/>
</dbReference>
<dbReference type="InterPro" id="IPR036611">
    <property type="entry name" value="Trigger_fac_ribosome-bd_sf"/>
</dbReference>
<dbReference type="Pfam" id="PF00254">
    <property type="entry name" value="FKBP_C"/>
    <property type="match status" value="1"/>
</dbReference>
<dbReference type="PANTHER" id="PTHR30560">
    <property type="entry name" value="TRIGGER FACTOR CHAPERONE AND PEPTIDYL-PROLYL CIS/TRANS ISOMERASE"/>
    <property type="match status" value="1"/>
</dbReference>
<dbReference type="GO" id="GO:0051301">
    <property type="term" value="P:cell division"/>
    <property type="evidence" value="ECO:0007669"/>
    <property type="project" value="UniProtKB-KW"/>
</dbReference>
<dbReference type="InterPro" id="IPR001179">
    <property type="entry name" value="PPIase_FKBP_dom"/>
</dbReference>
<dbReference type="Gene3D" id="3.30.70.1050">
    <property type="entry name" value="Trigger factor ribosome-binding domain"/>
    <property type="match status" value="1"/>
</dbReference>
<dbReference type="OrthoDB" id="9767721at2"/>
<reference evidence="16 17" key="1">
    <citation type="submission" date="2018-04" db="EMBL/GenBank/DDBJ databases">
        <title>Complete genome sequence of Hydrogenophilus thermoluteolus TH-1.</title>
        <authorList>
            <person name="Arai H."/>
        </authorList>
    </citation>
    <scope>NUCLEOTIDE SEQUENCE [LARGE SCALE GENOMIC DNA]</scope>
    <source>
        <strain evidence="16 17">TH-1</strain>
    </source>
</reference>
<dbReference type="RefSeq" id="WP_119335127.1">
    <property type="nucleotide sequence ID" value="NZ_AP018558.1"/>
</dbReference>
<evidence type="ECO:0000256" key="6">
    <source>
        <dbReference type="ARBA" id="ARBA00023110"/>
    </source>
</evidence>